<name>A0A6V8LIJ0_9ACTN</name>
<dbReference type="Proteomes" id="UP000482960">
    <property type="component" value="Unassembled WGS sequence"/>
</dbReference>
<protein>
    <submittedName>
        <fullName evidence="1">Uncharacterized protein</fullName>
    </submittedName>
</protein>
<sequence length="70" mass="7411">MSAGGVEGVTVIDLTTPPARALERSAVVLAVAADGWLSSLSAEGRPRSVGPTTHHWPQWRVWPASWPHSG</sequence>
<evidence type="ECO:0000313" key="1">
    <source>
        <dbReference type="EMBL" id="GFJ95370.1"/>
    </source>
</evidence>
<comment type="caution">
    <text evidence="1">The sequence shown here is derived from an EMBL/GenBank/DDBJ whole genome shotgun (WGS) entry which is preliminary data.</text>
</comment>
<keyword evidence="2" id="KW-1185">Reference proteome</keyword>
<proteinExistence type="predicted"/>
<organism evidence="1 2">
    <name type="scientific">Phytohabitans rumicis</name>
    <dbReference type="NCBI Taxonomy" id="1076125"/>
    <lineage>
        <taxon>Bacteria</taxon>
        <taxon>Bacillati</taxon>
        <taxon>Actinomycetota</taxon>
        <taxon>Actinomycetes</taxon>
        <taxon>Micromonosporales</taxon>
        <taxon>Micromonosporaceae</taxon>
    </lineage>
</organism>
<accession>A0A6V8LIJ0</accession>
<evidence type="ECO:0000313" key="2">
    <source>
        <dbReference type="Proteomes" id="UP000482960"/>
    </source>
</evidence>
<gene>
    <name evidence="1" type="ORF">Prum_090120</name>
</gene>
<reference evidence="1 2" key="1">
    <citation type="submission" date="2020-03" db="EMBL/GenBank/DDBJ databases">
        <title>Whole genome shotgun sequence of Phytohabitans rumicis NBRC 108638.</title>
        <authorList>
            <person name="Komaki H."/>
            <person name="Tamura T."/>
        </authorList>
    </citation>
    <scope>NUCLEOTIDE SEQUENCE [LARGE SCALE GENOMIC DNA]</scope>
    <source>
        <strain evidence="1 2">NBRC 108638</strain>
    </source>
</reference>
<reference evidence="1 2" key="2">
    <citation type="submission" date="2020-03" db="EMBL/GenBank/DDBJ databases">
        <authorList>
            <person name="Ichikawa N."/>
            <person name="Kimura A."/>
            <person name="Kitahashi Y."/>
            <person name="Uohara A."/>
        </authorList>
    </citation>
    <scope>NUCLEOTIDE SEQUENCE [LARGE SCALE GENOMIC DNA]</scope>
    <source>
        <strain evidence="1 2">NBRC 108638</strain>
    </source>
</reference>
<dbReference type="AlphaFoldDB" id="A0A6V8LIJ0"/>
<dbReference type="EMBL" id="BLPG01000001">
    <property type="protein sequence ID" value="GFJ95370.1"/>
    <property type="molecule type" value="Genomic_DNA"/>
</dbReference>